<dbReference type="InterPro" id="IPR003609">
    <property type="entry name" value="Pan_app"/>
</dbReference>
<comment type="caution">
    <text evidence="2">The sequence shown here is derived from an EMBL/GenBank/DDBJ whole genome shotgun (WGS) entry which is preliminary data.</text>
</comment>
<reference evidence="2" key="1">
    <citation type="submission" date="2023-08" db="EMBL/GenBank/DDBJ databases">
        <authorList>
            <person name="Chen Y."/>
            <person name="Shah S."/>
            <person name="Dougan E. K."/>
            <person name="Thang M."/>
            <person name="Chan C."/>
        </authorList>
    </citation>
    <scope>NUCLEOTIDE SEQUENCE</scope>
</reference>
<feature type="domain" description="Apple" evidence="1">
    <location>
        <begin position="207"/>
        <end position="271"/>
    </location>
</feature>
<sequence>MPWLSALEGQQCLDRWLLQRAEPLADCVVNDARGDCQPLDPKHPERWYLPPAGSQTQVAGNDFNDSMASSYPSSGEVHRMRYKIPEGLTCTSCTLQWYWSTGNSCYYDGDYIDYFQGIAAEGWDSETPRKWQPLVLQPWVSCENRCCNNERHAFGGMTFAEEFWNCADIAVVSGGTTESTTATASTTAASTTGASFAPVDGGEGRACRGATASDNAVSHYDVVSAESLEECKAKCVANQGCVGIEFSGKRCELWTRAAGIEASIPLNGFTCLRHPTNSLRTEAPPDMGTFLPVDGGQDRACRGASVNDNNPQHYTARGLGPVTMCSGGWGEFC</sequence>
<accession>A0AA36JQQ4</accession>
<name>A0AA36JQQ4_9DINO</name>
<dbReference type="AlphaFoldDB" id="A0AA36JQQ4"/>
<evidence type="ECO:0000313" key="2">
    <source>
        <dbReference type="EMBL" id="CAJ1409992.1"/>
    </source>
</evidence>
<proteinExistence type="predicted"/>
<dbReference type="PROSITE" id="PS50948">
    <property type="entry name" value="PAN"/>
    <property type="match status" value="1"/>
</dbReference>
<organism evidence="2 3">
    <name type="scientific">Effrenium voratum</name>
    <dbReference type="NCBI Taxonomy" id="2562239"/>
    <lineage>
        <taxon>Eukaryota</taxon>
        <taxon>Sar</taxon>
        <taxon>Alveolata</taxon>
        <taxon>Dinophyceae</taxon>
        <taxon>Suessiales</taxon>
        <taxon>Symbiodiniaceae</taxon>
        <taxon>Effrenium</taxon>
    </lineage>
</organism>
<keyword evidence="3" id="KW-1185">Reference proteome</keyword>
<evidence type="ECO:0000313" key="3">
    <source>
        <dbReference type="Proteomes" id="UP001178507"/>
    </source>
</evidence>
<evidence type="ECO:0000259" key="1">
    <source>
        <dbReference type="PROSITE" id="PS50948"/>
    </source>
</evidence>
<dbReference type="EMBL" id="CAUJNA010003799">
    <property type="protein sequence ID" value="CAJ1409992.1"/>
    <property type="molecule type" value="Genomic_DNA"/>
</dbReference>
<protein>
    <recommendedName>
        <fullName evidence="1">Apple domain-containing protein</fullName>
    </recommendedName>
</protein>
<gene>
    <name evidence="2" type="ORF">EVOR1521_LOCUS30943</name>
</gene>
<dbReference type="Proteomes" id="UP001178507">
    <property type="component" value="Unassembled WGS sequence"/>
</dbReference>